<gene>
    <name evidence="3" type="ORF">MYAM1_002556</name>
</gene>
<sequence length="131" mass="13257">MRSIFSYVLLSAVVMAVMVNAMNNAQPSQVLDRRQNDDEVGADTTAAGAALGGGAGAPATHVSMESISGYTAPPSSAIPTPSNFKTGTILSPSQISGYAEAMRATSGADYLTVPRLLVALTAASIAGLVLL</sequence>
<evidence type="ECO:0000256" key="1">
    <source>
        <dbReference type="SAM" id="MobiDB-lite"/>
    </source>
</evidence>
<keyword evidence="4" id="KW-1185">Reference proteome</keyword>
<evidence type="ECO:0000313" key="4">
    <source>
        <dbReference type="Proteomes" id="UP001219567"/>
    </source>
</evidence>
<dbReference type="EMBL" id="CP119945">
    <property type="protein sequence ID" value="WFC99810.1"/>
    <property type="molecule type" value="Genomic_DNA"/>
</dbReference>
<accession>A0AAJ5YTA8</accession>
<feature type="chain" id="PRO_5042504865" evidence="2">
    <location>
        <begin position="22"/>
        <end position="131"/>
    </location>
</feature>
<feature type="signal peptide" evidence="2">
    <location>
        <begin position="1"/>
        <end position="21"/>
    </location>
</feature>
<reference evidence="3 4" key="1">
    <citation type="submission" date="2023-03" db="EMBL/GenBank/DDBJ databases">
        <title>Mating type loci evolution in Malassezia.</title>
        <authorList>
            <person name="Coelho M.A."/>
        </authorList>
    </citation>
    <scope>NUCLEOTIDE SEQUENCE [LARGE SCALE GENOMIC DNA]</scope>
    <source>
        <strain evidence="3 4">CBS 9725</strain>
    </source>
</reference>
<keyword evidence="2" id="KW-0732">Signal</keyword>
<dbReference type="Proteomes" id="UP001219567">
    <property type="component" value="Chromosome 3"/>
</dbReference>
<protein>
    <submittedName>
        <fullName evidence="3">Uncharacterized protein</fullName>
    </submittedName>
</protein>
<organism evidence="3 4">
    <name type="scientific">Malassezia yamatoensis</name>
    <dbReference type="NCBI Taxonomy" id="253288"/>
    <lineage>
        <taxon>Eukaryota</taxon>
        <taxon>Fungi</taxon>
        <taxon>Dikarya</taxon>
        <taxon>Basidiomycota</taxon>
        <taxon>Ustilaginomycotina</taxon>
        <taxon>Malasseziomycetes</taxon>
        <taxon>Malasseziales</taxon>
        <taxon>Malasseziaceae</taxon>
        <taxon>Malassezia</taxon>
    </lineage>
</organism>
<name>A0AAJ5YTA8_9BASI</name>
<feature type="region of interest" description="Disordered" evidence="1">
    <location>
        <begin position="29"/>
        <end position="57"/>
    </location>
</feature>
<evidence type="ECO:0000256" key="2">
    <source>
        <dbReference type="SAM" id="SignalP"/>
    </source>
</evidence>
<dbReference type="AlphaFoldDB" id="A0AAJ5YTA8"/>
<proteinExistence type="predicted"/>
<evidence type="ECO:0000313" key="3">
    <source>
        <dbReference type="EMBL" id="WFC99810.1"/>
    </source>
</evidence>